<evidence type="ECO:0000313" key="2">
    <source>
        <dbReference type="EMBL" id="UOE96749.1"/>
    </source>
</evidence>
<feature type="transmembrane region" description="Helical" evidence="1">
    <location>
        <begin position="14"/>
        <end position="39"/>
    </location>
</feature>
<organism evidence="2 3">
    <name type="scientific">Fervidobacterium islandicum</name>
    <dbReference type="NCBI Taxonomy" id="2423"/>
    <lineage>
        <taxon>Bacteria</taxon>
        <taxon>Thermotogati</taxon>
        <taxon>Thermotogota</taxon>
        <taxon>Thermotogae</taxon>
        <taxon>Thermotogales</taxon>
        <taxon>Fervidobacteriaceae</taxon>
        <taxon>Fervidobacterium</taxon>
    </lineage>
</organism>
<keyword evidence="1" id="KW-1133">Transmembrane helix</keyword>
<keyword evidence="1" id="KW-0472">Membrane</keyword>
<keyword evidence="3" id="KW-1185">Reference proteome</keyword>
<dbReference type="Proteomes" id="UP000093740">
    <property type="component" value="Chromosome"/>
</dbReference>
<dbReference type="RefSeq" id="WP_158510137.1">
    <property type="nucleotide sequence ID" value="NZ_CP014334.2"/>
</dbReference>
<evidence type="ECO:0000256" key="1">
    <source>
        <dbReference type="SAM" id="Phobius"/>
    </source>
</evidence>
<keyword evidence="1" id="KW-0812">Transmembrane</keyword>
<dbReference type="AlphaFoldDB" id="A0AAJ5L9V8"/>
<protein>
    <submittedName>
        <fullName evidence="2">Uncharacterized protein</fullName>
    </submittedName>
</protein>
<sequence length="55" mass="6204">MVNEDFLTAIRVGITGYLSLIAVLILFYFLIISFVNFFAESDKNGSKKGNKRAEE</sequence>
<reference evidence="2 3" key="1">
    <citation type="journal article" date="2015" name="Stand. Genomic Sci.">
        <title>Genome sequence of a native-feather degrading extremely thermophilic Eubacterium, Fervidobacterium islandicum AW-1.</title>
        <authorList>
            <person name="Lee Y.J."/>
            <person name="Jeong H."/>
            <person name="Park G.S."/>
            <person name="Kwak Y."/>
            <person name="Lee S.J."/>
            <person name="Lee S.J."/>
            <person name="Park M.K."/>
            <person name="Kim J.Y."/>
            <person name="Kang H.K."/>
            <person name="Shin J.H."/>
            <person name="Lee D.W."/>
        </authorList>
    </citation>
    <scope>NUCLEOTIDE SEQUENCE [LARGE SCALE GENOMIC DNA]</scope>
    <source>
        <strain evidence="2 3">AW-1</strain>
    </source>
</reference>
<dbReference type="KEGG" id="fia:NA23_10740"/>
<evidence type="ECO:0000313" key="3">
    <source>
        <dbReference type="Proteomes" id="UP000093740"/>
    </source>
</evidence>
<proteinExistence type="predicted"/>
<accession>A0AAJ5L9V8</accession>
<gene>
    <name evidence="2" type="ORF">NA23_10740</name>
</gene>
<name>A0AAJ5L9V8_FERIS</name>
<dbReference type="EMBL" id="CP014334">
    <property type="protein sequence ID" value="UOE96749.1"/>
    <property type="molecule type" value="Genomic_DNA"/>
</dbReference>